<gene>
    <name evidence="1" type="ORF">SFRICE_010384</name>
</gene>
<evidence type="ECO:0000313" key="1">
    <source>
        <dbReference type="EMBL" id="SOQ48528.1"/>
    </source>
</evidence>
<protein>
    <submittedName>
        <fullName evidence="1">SFRICE_010384</fullName>
    </submittedName>
</protein>
<accession>A0A2H1W641</accession>
<organism evidence="1">
    <name type="scientific">Spodoptera frugiperda</name>
    <name type="common">Fall armyworm</name>
    <dbReference type="NCBI Taxonomy" id="7108"/>
    <lineage>
        <taxon>Eukaryota</taxon>
        <taxon>Metazoa</taxon>
        <taxon>Ecdysozoa</taxon>
        <taxon>Arthropoda</taxon>
        <taxon>Hexapoda</taxon>
        <taxon>Insecta</taxon>
        <taxon>Pterygota</taxon>
        <taxon>Neoptera</taxon>
        <taxon>Endopterygota</taxon>
        <taxon>Lepidoptera</taxon>
        <taxon>Glossata</taxon>
        <taxon>Ditrysia</taxon>
        <taxon>Noctuoidea</taxon>
        <taxon>Noctuidae</taxon>
        <taxon>Amphipyrinae</taxon>
        <taxon>Spodoptera</taxon>
    </lineage>
</organism>
<proteinExistence type="predicted"/>
<name>A0A2H1W641_SPOFR</name>
<dbReference type="AlphaFoldDB" id="A0A2H1W641"/>
<sequence length="216" mass="24549">MFTSAYPFGDKRRDDMNLIKNLCEATGNGFHEKGPLKFHPILLGAARVPTKNPNDQELGRKSATQNDLAWSEHPPYLREHYSLFPKLELLNLRLLVHVTEKTTQNLYILFHEMRLLGHRGGSETGLLEDPVPRTDAEEGFSPSWTPAARVGVMANVFHSVTKQRKRDNRAKGGTQILEQQPNEFTNKKSVYCSMLLYYSNFVRIITPKLSPGLSKL</sequence>
<dbReference type="EMBL" id="ODYU01006571">
    <property type="protein sequence ID" value="SOQ48528.1"/>
    <property type="molecule type" value="Genomic_DNA"/>
</dbReference>
<reference evidence="1" key="1">
    <citation type="submission" date="2016-07" db="EMBL/GenBank/DDBJ databases">
        <authorList>
            <person name="Bretaudeau A."/>
        </authorList>
    </citation>
    <scope>NUCLEOTIDE SEQUENCE</scope>
    <source>
        <strain evidence="1">Rice</strain>
        <tissue evidence="1">Whole body</tissue>
    </source>
</reference>